<sequence>MYQRRMLRTPFLVWLTPSCPAISSWVSRSYEALVLSGYWKEDLLEARLLPDGAVAGLRSAGLEAESQPPVRGVDQGALRAGRCGILRFEGGGEVPLLRDARDDGQPVVDRVAEGPDDIELLLLGEERALAGVAEHDEALDAVDRAEPRAQALNGVVVDVAIGGERGNGGGVQAAEVEDHRRLLHRLFVERS</sequence>
<dbReference type="EMBL" id="JAUTBF010000001">
    <property type="protein sequence ID" value="MDQ1124584.1"/>
    <property type="molecule type" value="Genomic_DNA"/>
</dbReference>
<organism evidence="1 2">
    <name type="scientific">Microbacterium trichothecenolyticum</name>
    <name type="common">Aureobacterium trichothecenolyticum</name>
    <dbReference type="NCBI Taxonomy" id="69370"/>
    <lineage>
        <taxon>Bacteria</taxon>
        <taxon>Bacillati</taxon>
        <taxon>Actinomycetota</taxon>
        <taxon>Actinomycetes</taxon>
        <taxon>Micrococcales</taxon>
        <taxon>Microbacteriaceae</taxon>
        <taxon>Microbacterium</taxon>
    </lineage>
</organism>
<gene>
    <name evidence="1" type="ORF">QE412_003157</name>
</gene>
<keyword evidence="2" id="KW-1185">Reference proteome</keyword>
<accession>A0ABU0TY43</accession>
<proteinExistence type="predicted"/>
<reference evidence="1 2" key="1">
    <citation type="submission" date="2023-07" db="EMBL/GenBank/DDBJ databases">
        <title>Functional and genomic diversity of the sorghum phyllosphere microbiome.</title>
        <authorList>
            <person name="Shade A."/>
        </authorList>
    </citation>
    <scope>NUCLEOTIDE SEQUENCE [LARGE SCALE GENOMIC DNA]</scope>
    <source>
        <strain evidence="1 2">SORGH_AS_1207</strain>
    </source>
</reference>
<evidence type="ECO:0000313" key="1">
    <source>
        <dbReference type="EMBL" id="MDQ1124584.1"/>
    </source>
</evidence>
<dbReference type="Proteomes" id="UP001226691">
    <property type="component" value="Unassembled WGS sequence"/>
</dbReference>
<comment type="caution">
    <text evidence="1">The sequence shown here is derived from an EMBL/GenBank/DDBJ whole genome shotgun (WGS) entry which is preliminary data.</text>
</comment>
<protein>
    <submittedName>
        <fullName evidence="1">Uncharacterized protein</fullName>
    </submittedName>
</protein>
<name>A0ABU0TY43_MICTR</name>
<evidence type="ECO:0000313" key="2">
    <source>
        <dbReference type="Proteomes" id="UP001226691"/>
    </source>
</evidence>